<reference evidence="3 4" key="1">
    <citation type="submission" date="2017-09" db="EMBL/GenBank/DDBJ databases">
        <title>Genome sequences of Natrinema ejinorence JCM 13890T.</title>
        <authorList>
            <person name="Roh S.W."/>
            <person name="Kim Y.B."/>
            <person name="Kim J.Y."/>
        </authorList>
    </citation>
    <scope>NUCLEOTIDE SEQUENCE [LARGE SCALE GENOMIC DNA]</scope>
    <source>
        <strain evidence="3 4">JCM 13890</strain>
    </source>
</reference>
<keyword evidence="1" id="KW-0812">Transmembrane</keyword>
<keyword evidence="1" id="KW-0472">Membrane</keyword>
<name>A0A2A5QQK7_9EURY</name>
<evidence type="ECO:0000256" key="1">
    <source>
        <dbReference type="SAM" id="Phobius"/>
    </source>
</evidence>
<feature type="transmembrane region" description="Helical" evidence="1">
    <location>
        <begin position="237"/>
        <end position="262"/>
    </location>
</feature>
<feature type="transmembrane region" description="Helical" evidence="1">
    <location>
        <begin position="323"/>
        <end position="341"/>
    </location>
</feature>
<feature type="domain" description="DUF8173" evidence="2">
    <location>
        <begin position="198"/>
        <end position="344"/>
    </location>
</feature>
<organism evidence="3 4">
    <name type="scientific">Natrinema ejinorense</name>
    <dbReference type="NCBI Taxonomy" id="373386"/>
    <lineage>
        <taxon>Archaea</taxon>
        <taxon>Methanobacteriati</taxon>
        <taxon>Methanobacteriota</taxon>
        <taxon>Stenosarchaea group</taxon>
        <taxon>Halobacteria</taxon>
        <taxon>Halobacteriales</taxon>
        <taxon>Natrialbaceae</taxon>
        <taxon>Natrinema</taxon>
    </lineage>
</organism>
<evidence type="ECO:0000259" key="2">
    <source>
        <dbReference type="Pfam" id="PF26514"/>
    </source>
</evidence>
<accession>A0A2A5QQK7</accession>
<keyword evidence="1" id="KW-1133">Transmembrane helix</keyword>
<dbReference type="RefSeq" id="WP_097378030.1">
    <property type="nucleotide sequence ID" value="NZ_NXNI01000001.1"/>
</dbReference>
<dbReference type="AlphaFoldDB" id="A0A2A5QQK7"/>
<feature type="transmembrane region" description="Helical" evidence="1">
    <location>
        <begin position="299"/>
        <end position="317"/>
    </location>
</feature>
<gene>
    <name evidence="3" type="ORF">CP557_00130</name>
</gene>
<dbReference type="Pfam" id="PF26514">
    <property type="entry name" value="DUF8173"/>
    <property type="match status" value="1"/>
</dbReference>
<comment type="caution">
    <text evidence="3">The sequence shown here is derived from an EMBL/GenBank/DDBJ whole genome shotgun (WGS) entry which is preliminary data.</text>
</comment>
<protein>
    <submittedName>
        <fullName evidence="3">Cell shape determination protein CcmA</fullName>
    </submittedName>
</protein>
<evidence type="ECO:0000313" key="4">
    <source>
        <dbReference type="Proteomes" id="UP000219689"/>
    </source>
</evidence>
<sequence>MLEHDALSRVVVCLLVALVVCGTVPATAVAQTNGQTGGTVVVEEGETVDNLEAFGGSVVVRGTVTGDVSAVGGDVRIERTGEVGGNLEAAGGSVTIAGTVDGDVEVGAGSLTVTESGTVGGTLMAGVGSATIDGTLEGDAEIGAETIRLGETAAIAGDLRYDGDLQGNTDAVAGEIQEDASLGVDVAPTIHPFASWLFAAYVLAVNLLLGAVLLALFPRFSDGVADRVAAGPLRSGLVGLGVFVGIPVVLIALAITVVGIPLSLIGGFVFGLLLWVGTIYGRFAVAAWLLSLLGVGNRWLALVLGLVAGALLSRLPIPVVGGAINLVVLLLGLGALVRGLVGNWRSARNRDQQRPAGPDSDEPTAD</sequence>
<dbReference type="OrthoDB" id="293642at2157"/>
<dbReference type="Proteomes" id="UP000219689">
    <property type="component" value="Unassembled WGS sequence"/>
</dbReference>
<feature type="transmembrane region" description="Helical" evidence="1">
    <location>
        <begin position="268"/>
        <end position="292"/>
    </location>
</feature>
<evidence type="ECO:0000313" key="3">
    <source>
        <dbReference type="EMBL" id="PCR89079.1"/>
    </source>
</evidence>
<dbReference type="EMBL" id="NXNI01000001">
    <property type="protein sequence ID" value="PCR89079.1"/>
    <property type="molecule type" value="Genomic_DNA"/>
</dbReference>
<keyword evidence="4" id="KW-1185">Reference proteome</keyword>
<feature type="transmembrane region" description="Helical" evidence="1">
    <location>
        <begin position="196"/>
        <end position="217"/>
    </location>
</feature>
<proteinExistence type="predicted"/>
<dbReference type="InterPro" id="IPR058486">
    <property type="entry name" value="DUF8173"/>
</dbReference>